<dbReference type="InterPro" id="IPR015946">
    <property type="entry name" value="KH_dom-like_a/b"/>
</dbReference>
<evidence type="ECO:0000313" key="2">
    <source>
        <dbReference type="EMBL" id="HGW94640.1"/>
    </source>
</evidence>
<dbReference type="InterPro" id="IPR001374">
    <property type="entry name" value="R3H_dom"/>
</dbReference>
<sequence>MMDIEREQRGQQWLQEFLNLSGIATKVSAESSPAFWEDSCWLVIDESGLTDDQVTHLIGSDGSVLDAIQYLANTTLNLGIPPEQQGAFTVDLAGYRERRYRELKAIAEGAAEKARETGQEVELKSLSAAERRQVHTILKEQTDLETYSRGQEPDRRLVVRVLED</sequence>
<dbReference type="InterPro" id="IPR039247">
    <property type="entry name" value="KhpB"/>
</dbReference>
<reference evidence="2" key="1">
    <citation type="journal article" date="2020" name="mSystems">
        <title>Genome- and Community-Level Interaction Insights into Carbon Utilization and Element Cycling Functions of Hydrothermarchaeota in Hydrothermal Sediment.</title>
        <authorList>
            <person name="Zhou Z."/>
            <person name="Liu Y."/>
            <person name="Xu W."/>
            <person name="Pan J."/>
            <person name="Luo Z.H."/>
            <person name="Li M."/>
        </authorList>
    </citation>
    <scope>NUCLEOTIDE SEQUENCE [LARGE SCALE GENOMIC DNA]</scope>
    <source>
        <strain evidence="2">SpSt-402</strain>
    </source>
</reference>
<dbReference type="Gene3D" id="3.30.1370.50">
    <property type="entry name" value="R3H-like domain"/>
    <property type="match status" value="1"/>
</dbReference>
<gene>
    <name evidence="2" type="ORF">ENR47_10215</name>
</gene>
<dbReference type="GO" id="GO:0003723">
    <property type="term" value="F:RNA binding"/>
    <property type="evidence" value="ECO:0007669"/>
    <property type="project" value="InterPro"/>
</dbReference>
<accession>A0A832M3F9</accession>
<dbReference type="InterPro" id="IPR036867">
    <property type="entry name" value="R3H_dom_sf"/>
</dbReference>
<dbReference type="AlphaFoldDB" id="A0A832M3F9"/>
<dbReference type="PANTHER" id="PTHR35800:SF1">
    <property type="entry name" value="RNA-BINDING PROTEIN KHPB"/>
    <property type="match status" value="1"/>
</dbReference>
<evidence type="ECO:0000259" key="1">
    <source>
        <dbReference type="PROSITE" id="PS51061"/>
    </source>
</evidence>
<protein>
    <submittedName>
        <fullName evidence="2">RNA-binding protein</fullName>
    </submittedName>
</protein>
<organism evidence="2">
    <name type="scientific">Oscillatoriales cyanobacterium SpSt-402</name>
    <dbReference type="NCBI Taxonomy" id="2282168"/>
    <lineage>
        <taxon>Bacteria</taxon>
        <taxon>Bacillati</taxon>
        <taxon>Cyanobacteriota</taxon>
        <taxon>Cyanophyceae</taxon>
        <taxon>Oscillatoriophycideae</taxon>
        <taxon>Oscillatoriales</taxon>
    </lineage>
</organism>
<dbReference type="SMART" id="SM00393">
    <property type="entry name" value="R3H"/>
    <property type="match status" value="1"/>
</dbReference>
<feature type="domain" description="R3H" evidence="1">
    <location>
        <begin position="97"/>
        <end position="163"/>
    </location>
</feature>
<dbReference type="PANTHER" id="PTHR35800">
    <property type="entry name" value="PROTEIN JAG"/>
    <property type="match status" value="1"/>
</dbReference>
<dbReference type="EMBL" id="DSRD01000638">
    <property type="protein sequence ID" value="HGW94640.1"/>
    <property type="molecule type" value="Genomic_DNA"/>
</dbReference>
<name>A0A832M3F9_9CYAN</name>
<dbReference type="SUPFAM" id="SSF82708">
    <property type="entry name" value="R3H domain"/>
    <property type="match status" value="1"/>
</dbReference>
<comment type="caution">
    <text evidence="2">The sequence shown here is derived from an EMBL/GenBank/DDBJ whole genome shotgun (WGS) entry which is preliminary data.</text>
</comment>
<dbReference type="InterPro" id="IPR034079">
    <property type="entry name" value="R3H_KhpB"/>
</dbReference>
<dbReference type="Gene3D" id="3.30.300.20">
    <property type="match status" value="1"/>
</dbReference>
<dbReference type="CDD" id="cd02644">
    <property type="entry name" value="R3H_jag"/>
    <property type="match status" value="1"/>
</dbReference>
<dbReference type="PROSITE" id="PS51061">
    <property type="entry name" value="R3H"/>
    <property type="match status" value="1"/>
</dbReference>
<proteinExistence type="predicted"/>
<dbReference type="Pfam" id="PF01424">
    <property type="entry name" value="R3H"/>
    <property type="match status" value="1"/>
</dbReference>